<keyword evidence="4" id="KW-1185">Reference proteome</keyword>
<comment type="caution">
    <text evidence="3">The sequence shown here is derived from an EMBL/GenBank/DDBJ whole genome shotgun (WGS) entry which is preliminary data.</text>
</comment>
<dbReference type="AlphaFoldDB" id="A0A923H907"/>
<dbReference type="Proteomes" id="UP000656244">
    <property type="component" value="Unassembled WGS sequence"/>
</dbReference>
<proteinExistence type="inferred from homology"/>
<reference evidence="3" key="1">
    <citation type="submission" date="2020-08" db="EMBL/GenBank/DDBJ databases">
        <title>Hyunsoonleella sp. strain SJ7 genome sequencing and assembly.</title>
        <authorList>
            <person name="Kim I."/>
        </authorList>
    </citation>
    <scope>NUCLEOTIDE SEQUENCE</scope>
    <source>
        <strain evidence="3">SJ7</strain>
    </source>
</reference>
<dbReference type="RefSeq" id="WP_186559616.1">
    <property type="nucleotide sequence ID" value="NZ_JACNMF010000001.1"/>
</dbReference>
<dbReference type="PANTHER" id="PTHR43630">
    <property type="entry name" value="POLY-BETA-1,6-N-ACETYL-D-GLUCOSAMINE SYNTHASE"/>
    <property type="match status" value="1"/>
</dbReference>
<gene>
    <name evidence="3" type="ORF">H7U19_05045</name>
</gene>
<evidence type="ECO:0000313" key="4">
    <source>
        <dbReference type="Proteomes" id="UP000656244"/>
    </source>
</evidence>
<dbReference type="EMBL" id="JACNMF010000001">
    <property type="protein sequence ID" value="MBC3757759.1"/>
    <property type="molecule type" value="Genomic_DNA"/>
</dbReference>
<feature type="domain" description="Glycosyltransferase 2-like" evidence="2">
    <location>
        <begin position="3"/>
        <end position="119"/>
    </location>
</feature>
<dbReference type="InterPro" id="IPR001173">
    <property type="entry name" value="Glyco_trans_2-like"/>
</dbReference>
<dbReference type="Pfam" id="PF00535">
    <property type="entry name" value="Glycos_transf_2"/>
    <property type="match status" value="1"/>
</dbReference>
<dbReference type="PANTHER" id="PTHR43630:SF2">
    <property type="entry name" value="GLYCOSYLTRANSFERASE"/>
    <property type="match status" value="1"/>
</dbReference>
<organism evidence="3 4">
    <name type="scientific">Hyunsoonleella aquatilis</name>
    <dbReference type="NCBI Taxonomy" id="2762758"/>
    <lineage>
        <taxon>Bacteria</taxon>
        <taxon>Pseudomonadati</taxon>
        <taxon>Bacteroidota</taxon>
        <taxon>Flavobacteriia</taxon>
        <taxon>Flavobacteriales</taxon>
        <taxon>Flavobacteriaceae</taxon>
    </lineage>
</organism>
<dbReference type="InterPro" id="IPR029044">
    <property type="entry name" value="Nucleotide-diphossugar_trans"/>
</dbReference>
<name>A0A923H907_9FLAO</name>
<dbReference type="SUPFAM" id="SSF53448">
    <property type="entry name" value="Nucleotide-diphospho-sugar transferases"/>
    <property type="match status" value="1"/>
</dbReference>
<evidence type="ECO:0000313" key="3">
    <source>
        <dbReference type="EMBL" id="MBC3757759.1"/>
    </source>
</evidence>
<evidence type="ECO:0000256" key="1">
    <source>
        <dbReference type="ARBA" id="ARBA00038494"/>
    </source>
</evidence>
<evidence type="ECO:0000259" key="2">
    <source>
        <dbReference type="Pfam" id="PF00535"/>
    </source>
</evidence>
<accession>A0A923H907</accession>
<sequence>MISVVIRNKNQENALEFLLKNLKGRYDDDIAEIIVVDNQSTDGSQDKSEKYGARFETIANFSYGGSANFAAEKAKHPIVVMFSAHSYPVSHDFFKLIKEKFEANPNLAGLRCLHNPNDYRNYINNVSAKEDPNKSGLIFSGSAFRRSVWAKHQFRNDVATFEDKEWTVRMLKEGYDIELVPAIFCYHISRSKGQLFFRFKRDLIGNYQLWHQDVSFWSASKGFLMSLIRLLKSFFVDLWYIILRYLHTIKFLFNKPNKF</sequence>
<dbReference type="Gene3D" id="3.90.550.10">
    <property type="entry name" value="Spore Coat Polysaccharide Biosynthesis Protein SpsA, Chain A"/>
    <property type="match status" value="1"/>
</dbReference>
<comment type="similarity">
    <text evidence="1">Belongs to the glycosyltransferase 2 family. WaaE/KdtX subfamily.</text>
</comment>
<protein>
    <submittedName>
        <fullName evidence="3">Glycosyltransferase family 2 protein</fullName>
    </submittedName>
</protein>